<evidence type="ECO:0000256" key="5">
    <source>
        <dbReference type="SAM" id="SignalP"/>
    </source>
</evidence>
<reference evidence="6 7" key="1">
    <citation type="journal article" date="2017" name="PLoS Biol.">
        <title>The sea cucumber genome provides insights into morphological evolution and visceral regeneration.</title>
        <authorList>
            <person name="Zhang X."/>
            <person name="Sun L."/>
            <person name="Yuan J."/>
            <person name="Sun Y."/>
            <person name="Gao Y."/>
            <person name="Zhang L."/>
            <person name="Li S."/>
            <person name="Dai H."/>
            <person name="Hamel J.F."/>
            <person name="Liu C."/>
            <person name="Yu Y."/>
            <person name="Liu S."/>
            <person name="Lin W."/>
            <person name="Guo K."/>
            <person name="Jin S."/>
            <person name="Xu P."/>
            <person name="Storey K.B."/>
            <person name="Huan P."/>
            <person name="Zhang T."/>
            <person name="Zhou Y."/>
            <person name="Zhang J."/>
            <person name="Lin C."/>
            <person name="Li X."/>
            <person name="Xing L."/>
            <person name="Huo D."/>
            <person name="Sun M."/>
            <person name="Wang L."/>
            <person name="Mercier A."/>
            <person name="Li F."/>
            <person name="Yang H."/>
            <person name="Xiang J."/>
        </authorList>
    </citation>
    <scope>NUCLEOTIDE SEQUENCE [LARGE SCALE GENOMIC DNA]</scope>
    <source>
        <strain evidence="6">Shaxun</strain>
        <tissue evidence="6">Muscle</tissue>
    </source>
</reference>
<comment type="caution">
    <text evidence="6">The sequence shown here is derived from an EMBL/GenBank/DDBJ whole genome shotgun (WGS) entry which is preliminary data.</text>
</comment>
<gene>
    <name evidence="6" type="ORF">BSL78_29642</name>
</gene>
<keyword evidence="5" id="KW-0732">Signal</keyword>
<keyword evidence="2" id="KW-0963">Cytoplasm</keyword>
<dbReference type="Gene3D" id="1.25.10.10">
    <property type="entry name" value="Leucine-rich Repeat Variant"/>
    <property type="match status" value="1"/>
</dbReference>
<dbReference type="PANTHER" id="PTHR22706:SF1">
    <property type="entry name" value="ASSEMBLY FACTOR FOR SPINDLE MICROTUBULES"/>
    <property type="match status" value="1"/>
</dbReference>
<organism evidence="6 7">
    <name type="scientific">Stichopus japonicus</name>
    <name type="common">Sea cucumber</name>
    <dbReference type="NCBI Taxonomy" id="307972"/>
    <lineage>
        <taxon>Eukaryota</taxon>
        <taxon>Metazoa</taxon>
        <taxon>Echinodermata</taxon>
        <taxon>Eleutherozoa</taxon>
        <taxon>Echinozoa</taxon>
        <taxon>Holothuroidea</taxon>
        <taxon>Aspidochirotacea</taxon>
        <taxon>Aspidochirotida</taxon>
        <taxon>Stichopodidae</taxon>
        <taxon>Apostichopus</taxon>
    </lineage>
</organism>
<dbReference type="SUPFAM" id="SSF48371">
    <property type="entry name" value="ARM repeat"/>
    <property type="match status" value="1"/>
</dbReference>
<dbReference type="GO" id="GO:0005737">
    <property type="term" value="C:cytoplasm"/>
    <property type="evidence" value="ECO:0007669"/>
    <property type="project" value="UniProtKB-SubCell"/>
</dbReference>
<name>A0A2G8JCS8_STIJA</name>
<keyword evidence="7" id="KW-1185">Reference proteome</keyword>
<dbReference type="GO" id="GO:0000278">
    <property type="term" value="P:mitotic cell cycle"/>
    <property type="evidence" value="ECO:0007669"/>
    <property type="project" value="TreeGrafter"/>
</dbReference>
<dbReference type="OrthoDB" id="2148418at2759"/>
<evidence type="ECO:0000313" key="7">
    <source>
        <dbReference type="Proteomes" id="UP000230750"/>
    </source>
</evidence>
<comment type="subcellular location">
    <subcellularLocation>
        <location evidence="1">Cytoplasm</location>
    </subcellularLocation>
</comment>
<sequence>MASITTIVFITLCSIGRCLSICLSVPFTVSLPSSLASPPIHSANEVATRLSSRCCERLVAGQAVPVLFCLIRNCNRSLPCMEVIKHVVATLTNLAKYHVTAPAVLDCTDSVTGILDLMMIYRETNTLIATKATMLLTVLAQDNNLKLVIVTTPKVDEKLCSLLHLQERKQKLKTRQMIAKSKSKGLATMNQSAFATPSKRPRPPKTFQPDWILGRHKRPDIEDPLEALKCLMNSLNVK</sequence>
<dbReference type="AlphaFoldDB" id="A0A2G8JCS8"/>
<dbReference type="GO" id="GO:0007051">
    <property type="term" value="P:spindle organization"/>
    <property type="evidence" value="ECO:0007669"/>
    <property type="project" value="TreeGrafter"/>
</dbReference>
<evidence type="ECO:0000256" key="3">
    <source>
        <dbReference type="ARBA" id="ARBA00022860"/>
    </source>
</evidence>
<dbReference type="STRING" id="307972.A0A2G8JCS8"/>
<dbReference type="PANTHER" id="PTHR22706">
    <property type="entry name" value="ASSEMBLY FACTOR FOR SPINDLE MICROTUBULES"/>
    <property type="match status" value="1"/>
</dbReference>
<dbReference type="GO" id="GO:0000922">
    <property type="term" value="C:spindle pole"/>
    <property type="evidence" value="ECO:0007669"/>
    <property type="project" value="TreeGrafter"/>
</dbReference>
<evidence type="ECO:0000256" key="1">
    <source>
        <dbReference type="ARBA" id="ARBA00004496"/>
    </source>
</evidence>
<evidence type="ECO:0000256" key="2">
    <source>
        <dbReference type="ARBA" id="ARBA00022490"/>
    </source>
</evidence>
<keyword evidence="3" id="KW-0112">Calmodulin-binding</keyword>
<evidence type="ECO:0000313" key="6">
    <source>
        <dbReference type="EMBL" id="PIK33546.1"/>
    </source>
</evidence>
<feature type="chain" id="PRO_5013681341" evidence="5">
    <location>
        <begin position="21"/>
        <end position="238"/>
    </location>
</feature>
<dbReference type="InterPro" id="IPR016024">
    <property type="entry name" value="ARM-type_fold"/>
</dbReference>
<dbReference type="EMBL" id="MRZV01002504">
    <property type="protein sequence ID" value="PIK33546.1"/>
    <property type="molecule type" value="Genomic_DNA"/>
</dbReference>
<protein>
    <submittedName>
        <fullName evidence="6">Uncharacterized protein</fullName>
    </submittedName>
</protein>
<evidence type="ECO:0000256" key="4">
    <source>
        <dbReference type="SAM" id="MobiDB-lite"/>
    </source>
</evidence>
<dbReference type="GO" id="GO:0005516">
    <property type="term" value="F:calmodulin binding"/>
    <property type="evidence" value="ECO:0007669"/>
    <property type="project" value="UniProtKB-KW"/>
</dbReference>
<dbReference type="Proteomes" id="UP000230750">
    <property type="component" value="Unassembled WGS sequence"/>
</dbReference>
<feature type="signal peptide" evidence="5">
    <location>
        <begin position="1"/>
        <end position="20"/>
    </location>
</feature>
<accession>A0A2G8JCS8</accession>
<dbReference type="GO" id="GO:0051295">
    <property type="term" value="P:establishment of meiotic spindle localization"/>
    <property type="evidence" value="ECO:0007669"/>
    <property type="project" value="TreeGrafter"/>
</dbReference>
<dbReference type="InterPro" id="IPR011989">
    <property type="entry name" value="ARM-like"/>
</dbReference>
<dbReference type="InterPro" id="IPR051185">
    <property type="entry name" value="ASPM"/>
</dbReference>
<feature type="region of interest" description="Disordered" evidence="4">
    <location>
        <begin position="188"/>
        <end position="211"/>
    </location>
</feature>
<proteinExistence type="predicted"/>